<name>A0ABT2PX69_9MOLU</name>
<gene>
    <name evidence="1" type="ORF">N7603_01450</name>
</gene>
<proteinExistence type="predicted"/>
<sequence length="129" mass="15357">MKTLDMIDLLKKTEPNLSTTVLRVGVLPNDGNIIPGFPEALLVFDEESFTIYTFEGLLKLTYEDQKYNFRFDEIKEIELGKYNFKDRYLKITFKDDRYIAFSYHLKDKKYPYQSRLVEAFMRKLESLAN</sequence>
<dbReference type="EMBL" id="JAOEGN010000002">
    <property type="protein sequence ID" value="MCU0104317.1"/>
    <property type="molecule type" value="Genomic_DNA"/>
</dbReference>
<accession>A0ABT2PX69</accession>
<dbReference type="Proteomes" id="UP001209076">
    <property type="component" value="Unassembled WGS sequence"/>
</dbReference>
<dbReference type="RefSeq" id="WP_262095540.1">
    <property type="nucleotide sequence ID" value="NZ_JAOEGN010000002.1"/>
</dbReference>
<evidence type="ECO:0000313" key="2">
    <source>
        <dbReference type="Proteomes" id="UP001209076"/>
    </source>
</evidence>
<comment type="caution">
    <text evidence="1">The sequence shown here is derived from an EMBL/GenBank/DDBJ whole genome shotgun (WGS) entry which is preliminary data.</text>
</comment>
<evidence type="ECO:0008006" key="3">
    <source>
        <dbReference type="Google" id="ProtNLM"/>
    </source>
</evidence>
<keyword evidence="2" id="KW-1185">Reference proteome</keyword>
<protein>
    <recommendedName>
        <fullName evidence="3">YokE-like PH domain-containing protein</fullName>
    </recommendedName>
</protein>
<evidence type="ECO:0000313" key="1">
    <source>
        <dbReference type="EMBL" id="MCU0104317.1"/>
    </source>
</evidence>
<reference evidence="2" key="1">
    <citation type="submission" date="2023-07" db="EMBL/GenBank/DDBJ databases">
        <title>Novel Mycoplasma species identified in domestic and wild animals.</title>
        <authorList>
            <person name="Volokhov D.V."/>
            <person name="Furtak V.A."/>
            <person name="Zagorodnyaya T.A."/>
        </authorList>
    </citation>
    <scope>NUCLEOTIDE SEQUENCE [LARGE SCALE GENOMIC DNA]</scope>
    <source>
        <strain evidence="2">92-19</strain>
    </source>
</reference>
<organism evidence="1 2">
    <name type="scientific">Paracholeplasma vituli</name>
    <dbReference type="NCBI Taxonomy" id="69473"/>
    <lineage>
        <taxon>Bacteria</taxon>
        <taxon>Bacillati</taxon>
        <taxon>Mycoplasmatota</taxon>
        <taxon>Mollicutes</taxon>
        <taxon>Acholeplasmatales</taxon>
        <taxon>Acholeplasmataceae</taxon>
        <taxon>Paracholeplasma</taxon>
    </lineage>
</organism>